<dbReference type="PANTHER" id="PTHR47944:SF19">
    <property type="entry name" value="CYTOCHROME P450 77A4"/>
    <property type="match status" value="1"/>
</dbReference>
<keyword evidence="7" id="KW-0503">Monooxygenase</keyword>
<evidence type="ECO:0000256" key="4">
    <source>
        <dbReference type="ARBA" id="ARBA00022723"/>
    </source>
</evidence>
<dbReference type="GO" id="GO:0004497">
    <property type="term" value="F:monooxygenase activity"/>
    <property type="evidence" value="ECO:0007669"/>
    <property type="project" value="UniProtKB-KW"/>
</dbReference>
<feature type="transmembrane region" description="Helical" evidence="9">
    <location>
        <begin position="20"/>
        <end position="40"/>
    </location>
</feature>
<comment type="caution">
    <text evidence="10">The sequence shown here is derived from an EMBL/GenBank/DDBJ whole genome shotgun (WGS) entry which is preliminary data.</text>
</comment>
<evidence type="ECO:0000313" key="10">
    <source>
        <dbReference type="EMBL" id="KAK7846819.1"/>
    </source>
</evidence>
<evidence type="ECO:0000256" key="5">
    <source>
        <dbReference type="ARBA" id="ARBA00023002"/>
    </source>
</evidence>
<dbReference type="AlphaFoldDB" id="A0AAW0L5I3"/>
<organism evidence="10 11">
    <name type="scientific">Quercus suber</name>
    <name type="common">Cork oak</name>
    <dbReference type="NCBI Taxonomy" id="58331"/>
    <lineage>
        <taxon>Eukaryota</taxon>
        <taxon>Viridiplantae</taxon>
        <taxon>Streptophyta</taxon>
        <taxon>Embryophyta</taxon>
        <taxon>Tracheophyta</taxon>
        <taxon>Spermatophyta</taxon>
        <taxon>Magnoliopsida</taxon>
        <taxon>eudicotyledons</taxon>
        <taxon>Gunneridae</taxon>
        <taxon>Pentapetalae</taxon>
        <taxon>rosids</taxon>
        <taxon>fabids</taxon>
        <taxon>Fagales</taxon>
        <taxon>Fagaceae</taxon>
        <taxon>Quercus</taxon>
    </lineage>
</organism>
<evidence type="ECO:0000256" key="8">
    <source>
        <dbReference type="PIRSR" id="PIRSR602401-1"/>
    </source>
</evidence>
<dbReference type="GO" id="GO:0019756">
    <property type="term" value="P:cyanogenic glycoside biosynthetic process"/>
    <property type="evidence" value="ECO:0007669"/>
    <property type="project" value="UniProtKB-ARBA"/>
</dbReference>
<comment type="cofactor">
    <cofactor evidence="1 8">
        <name>heme</name>
        <dbReference type="ChEBI" id="CHEBI:30413"/>
    </cofactor>
</comment>
<dbReference type="InterPro" id="IPR002401">
    <property type="entry name" value="Cyt_P450_E_grp-I"/>
</dbReference>
<accession>A0AAW0L5I3</accession>
<keyword evidence="11" id="KW-1185">Reference proteome</keyword>
<dbReference type="PANTHER" id="PTHR47944">
    <property type="entry name" value="CYTOCHROME P450 98A9"/>
    <property type="match status" value="1"/>
</dbReference>
<evidence type="ECO:0000256" key="6">
    <source>
        <dbReference type="ARBA" id="ARBA00023004"/>
    </source>
</evidence>
<evidence type="ECO:0000256" key="9">
    <source>
        <dbReference type="SAM" id="Phobius"/>
    </source>
</evidence>
<dbReference type="EMBL" id="PKMF04000150">
    <property type="protein sequence ID" value="KAK7846819.1"/>
    <property type="molecule type" value="Genomic_DNA"/>
</dbReference>
<proteinExistence type="inferred from homology"/>
<keyword evidence="9" id="KW-1133">Transmembrane helix</keyword>
<dbReference type="SUPFAM" id="SSF48264">
    <property type="entry name" value="Cytochrome P450"/>
    <property type="match status" value="2"/>
</dbReference>
<evidence type="ECO:0000256" key="2">
    <source>
        <dbReference type="ARBA" id="ARBA00010617"/>
    </source>
</evidence>
<dbReference type="FunFam" id="1.10.630.10:FF:000037">
    <property type="entry name" value="Cytochrome P450 9"/>
    <property type="match status" value="1"/>
</dbReference>
<dbReference type="Gene3D" id="1.10.630.10">
    <property type="entry name" value="Cytochrome P450"/>
    <property type="match status" value="2"/>
</dbReference>
<sequence length="589" mass="67849">MVDIISTMSLSFFFSHGSEYAFIYVTFLFALLFAFIFFFLSKTFTKSKRAPLPPGPKPWPIVGNLLEMWRKKPRYRWLHSLMKELNTKIACVCLGRVHGSEYAFIYVTFLFALLFAFIFFFLSKIFTKSKRAPLPPGPKPWPIVGNLPEMWRKKPRYRWLHSLMKELNTEIACVRLGRGYVVPVTSPEIAMEFLKQHDAVMASRPITVTTSMFSDGFLTVVVAPWGKQWKKMRKVLTHEILNQTRLEWLRSKREEEADNLLRVINNTCKSGSVVDVRLVSRHFTGNIIRRMMFNRRYYRQGREDGGPCVEEQEHIKALFTMLLYVYALCVSDYLPILKPLDLDGHEKTVRNALNAIKKYEDPIINERIEMWKEGKRTEPEDLLDVFISVKDDNGKPLLSVAEIKAQITELLLATLDNPSNIAEWALAEMLNQPEQLQKAVEELDRVVGKERLVEESDIPNLSYVVACARESLRLHPIAPFNLPHVAKEDLTVAATSSLKVANRLGLGQNPRVWEDLLRFIPERHFKDNSHELGLAEPGLRFISFTRGRRGCMGGTLGTLITVMLFARLLQGFTWSIPPELEKIDLKEND</sequence>
<evidence type="ECO:0000313" key="11">
    <source>
        <dbReference type="Proteomes" id="UP000237347"/>
    </source>
</evidence>
<dbReference type="GO" id="GO:0020037">
    <property type="term" value="F:heme binding"/>
    <property type="evidence" value="ECO:0007669"/>
    <property type="project" value="InterPro"/>
</dbReference>
<keyword evidence="3 8" id="KW-0349">Heme</keyword>
<feature type="binding site" description="axial binding residue" evidence="8">
    <location>
        <position position="551"/>
    </location>
    <ligand>
        <name>heme</name>
        <dbReference type="ChEBI" id="CHEBI:30413"/>
    </ligand>
    <ligandPart>
        <name>Fe</name>
        <dbReference type="ChEBI" id="CHEBI:18248"/>
    </ligandPart>
</feature>
<evidence type="ECO:0000256" key="7">
    <source>
        <dbReference type="ARBA" id="ARBA00023033"/>
    </source>
</evidence>
<comment type="similarity">
    <text evidence="2">Belongs to the cytochrome P450 family.</text>
</comment>
<reference evidence="10 11" key="1">
    <citation type="journal article" date="2018" name="Sci. Data">
        <title>The draft genome sequence of cork oak.</title>
        <authorList>
            <person name="Ramos A.M."/>
            <person name="Usie A."/>
            <person name="Barbosa P."/>
            <person name="Barros P.M."/>
            <person name="Capote T."/>
            <person name="Chaves I."/>
            <person name="Simoes F."/>
            <person name="Abreu I."/>
            <person name="Carrasquinho I."/>
            <person name="Faro C."/>
            <person name="Guimaraes J.B."/>
            <person name="Mendonca D."/>
            <person name="Nobrega F."/>
            <person name="Rodrigues L."/>
            <person name="Saibo N.J.M."/>
            <person name="Varela M.C."/>
            <person name="Egas C."/>
            <person name="Matos J."/>
            <person name="Miguel C.M."/>
            <person name="Oliveira M.M."/>
            <person name="Ricardo C.P."/>
            <person name="Goncalves S."/>
        </authorList>
    </citation>
    <scope>NUCLEOTIDE SEQUENCE [LARGE SCALE GENOMIC DNA]</scope>
    <source>
        <strain evidence="11">cv. HL8</strain>
    </source>
</reference>
<dbReference type="Pfam" id="PF00067">
    <property type="entry name" value="p450"/>
    <property type="match status" value="1"/>
</dbReference>
<keyword evidence="6 8" id="KW-0408">Iron</keyword>
<keyword evidence="9" id="KW-0812">Transmembrane</keyword>
<dbReference type="PRINTS" id="PR00463">
    <property type="entry name" value="EP450I"/>
</dbReference>
<evidence type="ECO:0000256" key="1">
    <source>
        <dbReference type="ARBA" id="ARBA00001971"/>
    </source>
</evidence>
<name>A0AAW0L5I3_QUESU</name>
<evidence type="ECO:0000256" key="3">
    <source>
        <dbReference type="ARBA" id="ARBA00022617"/>
    </source>
</evidence>
<gene>
    <name evidence="10" type="primary">CYP79D4_1</name>
    <name evidence="10" type="ORF">CFP56_007461</name>
</gene>
<keyword evidence="5" id="KW-0560">Oxidoreductase</keyword>
<feature type="transmembrane region" description="Helical" evidence="9">
    <location>
        <begin position="103"/>
        <end position="122"/>
    </location>
</feature>
<protein>
    <submittedName>
        <fullName evidence="10">Isoleucine n-monooxygenase 2</fullName>
    </submittedName>
</protein>
<keyword evidence="4 8" id="KW-0479">Metal-binding</keyword>
<dbReference type="InterPro" id="IPR036396">
    <property type="entry name" value="Cyt_P450_sf"/>
</dbReference>
<dbReference type="GO" id="GO:0005506">
    <property type="term" value="F:iron ion binding"/>
    <property type="evidence" value="ECO:0007669"/>
    <property type="project" value="InterPro"/>
</dbReference>
<dbReference type="InterPro" id="IPR001128">
    <property type="entry name" value="Cyt_P450"/>
</dbReference>
<keyword evidence="9" id="KW-0472">Membrane</keyword>
<dbReference type="GO" id="GO:0016705">
    <property type="term" value="F:oxidoreductase activity, acting on paired donors, with incorporation or reduction of molecular oxygen"/>
    <property type="evidence" value="ECO:0007669"/>
    <property type="project" value="InterPro"/>
</dbReference>
<dbReference type="Proteomes" id="UP000237347">
    <property type="component" value="Unassembled WGS sequence"/>
</dbReference>